<feature type="transmembrane region" description="Helical" evidence="7">
    <location>
        <begin position="187"/>
        <end position="207"/>
    </location>
</feature>
<feature type="domain" description="Prepilin peptidase A24 N-terminal" evidence="9">
    <location>
        <begin position="9"/>
        <end position="87"/>
    </location>
</feature>
<evidence type="ECO:0000259" key="9">
    <source>
        <dbReference type="Pfam" id="PF06750"/>
    </source>
</evidence>
<evidence type="ECO:0000256" key="6">
    <source>
        <dbReference type="ARBA" id="ARBA00023136"/>
    </source>
</evidence>
<keyword evidence="5 7" id="KW-1133">Transmembrane helix</keyword>
<organism evidence="10 11">
    <name type="scientific">Anaerococcus cruorum</name>
    <dbReference type="NCBI Taxonomy" id="3115617"/>
    <lineage>
        <taxon>Bacteria</taxon>
        <taxon>Bacillati</taxon>
        <taxon>Bacillota</taxon>
        <taxon>Tissierellia</taxon>
        <taxon>Tissierellales</taxon>
        <taxon>Peptoniphilaceae</taxon>
        <taxon>Anaerococcus</taxon>
    </lineage>
</organism>
<feature type="transmembrane region" description="Helical" evidence="7">
    <location>
        <begin position="5"/>
        <end position="25"/>
    </location>
</feature>
<evidence type="ECO:0000256" key="7">
    <source>
        <dbReference type="SAM" id="Phobius"/>
    </source>
</evidence>
<comment type="similarity">
    <text evidence="2">Belongs to the peptidase A24 family.</text>
</comment>
<evidence type="ECO:0000313" key="10">
    <source>
        <dbReference type="EMBL" id="MFO3715957.1"/>
    </source>
</evidence>
<feature type="transmembrane region" description="Helical" evidence="7">
    <location>
        <begin position="97"/>
        <end position="114"/>
    </location>
</feature>
<dbReference type="InterPro" id="IPR050882">
    <property type="entry name" value="Prepilin_peptidase/N-MTase"/>
</dbReference>
<sequence>MIYIYIFFLGTIFGSFINLVINRTIKEESIVSPPSHCDSCEHRLYPLDLVPIFSFLFLKGKCRYCKAKISRENLIVEIISGLLLLIFFDPSNILKSSFLYFGIILALVIAVIDFKTYDIYMVQILYLAIIGFIYRIIFIGLDFLFIQNILIFILIYEIIYFFSKGGLGDGDIYYYLALFLFLPNDKLLWFILTSLWLGAISGIFIAIKNKSTKIEIPFCIYIFMAFLIFSLPWG</sequence>
<dbReference type="EC" id="3.4.23.-" evidence="10"/>
<evidence type="ECO:0000256" key="3">
    <source>
        <dbReference type="ARBA" id="ARBA00022475"/>
    </source>
</evidence>
<dbReference type="PANTHER" id="PTHR30487:SF0">
    <property type="entry name" value="PREPILIN LEADER PEPTIDASE_N-METHYLTRANSFERASE-RELATED"/>
    <property type="match status" value="1"/>
</dbReference>
<comment type="subcellular location">
    <subcellularLocation>
        <location evidence="1">Cell membrane</location>
        <topology evidence="1">Multi-pass membrane protein</topology>
    </subcellularLocation>
</comment>
<keyword evidence="11" id="KW-1185">Reference proteome</keyword>
<dbReference type="Pfam" id="PF06750">
    <property type="entry name" value="A24_N_bact"/>
    <property type="match status" value="1"/>
</dbReference>
<evidence type="ECO:0000256" key="4">
    <source>
        <dbReference type="ARBA" id="ARBA00022692"/>
    </source>
</evidence>
<evidence type="ECO:0000256" key="5">
    <source>
        <dbReference type="ARBA" id="ARBA00022989"/>
    </source>
</evidence>
<evidence type="ECO:0000256" key="1">
    <source>
        <dbReference type="ARBA" id="ARBA00004651"/>
    </source>
</evidence>
<dbReference type="InterPro" id="IPR010627">
    <property type="entry name" value="Prepilin_pept_A24_N"/>
</dbReference>
<dbReference type="Pfam" id="PF01478">
    <property type="entry name" value="Peptidase_A24"/>
    <property type="match status" value="1"/>
</dbReference>
<feature type="transmembrane region" description="Helical" evidence="7">
    <location>
        <begin position="214"/>
        <end position="233"/>
    </location>
</feature>
<dbReference type="Proteomes" id="UP001638015">
    <property type="component" value="Unassembled WGS sequence"/>
</dbReference>
<keyword evidence="6 7" id="KW-0472">Membrane</keyword>
<evidence type="ECO:0000259" key="8">
    <source>
        <dbReference type="Pfam" id="PF01478"/>
    </source>
</evidence>
<reference evidence="10 11" key="1">
    <citation type="journal article" date="2025" name="Anaerobe">
        <title>Description of Anaerococcus kampingiae sp. nov., Anaerococcus groningensis sp. nov., Anaerococcus martiniensis sp. nov., and Anaerococcus cruorum sp. nov., isolated from human clinical specimens.</title>
        <authorList>
            <person name="Boiten K.E."/>
            <person name="Meijer J."/>
            <person name="van Wezel E.M."/>
            <person name="Veloo A.C.M."/>
        </authorList>
    </citation>
    <scope>NUCLEOTIDE SEQUENCE [LARGE SCALE GENOMIC DNA]</scope>
    <source>
        <strain evidence="10 11">ENR1039</strain>
    </source>
</reference>
<protein>
    <submittedName>
        <fullName evidence="10">A24 family peptidase</fullName>
        <ecNumber evidence="10">3.4.23.-</ecNumber>
    </submittedName>
</protein>
<accession>A0ABW9MVT6</accession>
<comment type="caution">
    <text evidence="10">The sequence shown here is derived from an EMBL/GenBank/DDBJ whole genome shotgun (WGS) entry which is preliminary data.</text>
</comment>
<evidence type="ECO:0000256" key="2">
    <source>
        <dbReference type="ARBA" id="ARBA00005801"/>
    </source>
</evidence>
<feature type="transmembrane region" description="Helical" evidence="7">
    <location>
        <begin position="126"/>
        <end position="159"/>
    </location>
</feature>
<dbReference type="GO" id="GO:0016787">
    <property type="term" value="F:hydrolase activity"/>
    <property type="evidence" value="ECO:0007669"/>
    <property type="project" value="UniProtKB-KW"/>
</dbReference>
<keyword evidence="3" id="KW-1003">Cell membrane</keyword>
<dbReference type="PANTHER" id="PTHR30487">
    <property type="entry name" value="TYPE 4 PREPILIN-LIKE PROTEINS LEADER PEPTIDE-PROCESSING ENZYME"/>
    <property type="match status" value="1"/>
</dbReference>
<dbReference type="EMBL" id="JBGMEH010000003">
    <property type="protein sequence ID" value="MFO3715957.1"/>
    <property type="molecule type" value="Genomic_DNA"/>
</dbReference>
<feature type="domain" description="Prepilin type IV endopeptidase peptidase" evidence="8">
    <location>
        <begin position="101"/>
        <end position="202"/>
    </location>
</feature>
<dbReference type="InterPro" id="IPR000045">
    <property type="entry name" value="Prepilin_IV_endopep_pep"/>
</dbReference>
<gene>
    <name evidence="10" type="ORF">ACCQ40_04015</name>
</gene>
<proteinExistence type="inferred from homology"/>
<name>A0ABW9MVT6_9FIRM</name>
<evidence type="ECO:0000313" key="11">
    <source>
        <dbReference type="Proteomes" id="UP001638015"/>
    </source>
</evidence>
<dbReference type="RefSeq" id="WP_410032705.1">
    <property type="nucleotide sequence ID" value="NZ_JBGMEH010000003.1"/>
</dbReference>
<keyword evidence="10" id="KW-0378">Hydrolase</keyword>
<keyword evidence="4 7" id="KW-0812">Transmembrane</keyword>